<accession>A0A1M5S4J3</accession>
<dbReference type="OrthoDB" id="1655186at2"/>
<evidence type="ECO:0000313" key="3">
    <source>
        <dbReference type="Proteomes" id="UP000184526"/>
    </source>
</evidence>
<proteinExistence type="predicted"/>
<keyword evidence="3" id="KW-1185">Reference proteome</keyword>
<dbReference type="RefSeq" id="WP_072828762.1">
    <property type="nucleotide sequence ID" value="NZ_FQXP01000003.1"/>
</dbReference>
<feature type="transmembrane region" description="Helical" evidence="1">
    <location>
        <begin position="43"/>
        <end position="63"/>
    </location>
</feature>
<dbReference type="InterPro" id="IPR025699">
    <property type="entry name" value="ABC2_memb-like"/>
</dbReference>
<feature type="transmembrane region" description="Helical" evidence="1">
    <location>
        <begin position="188"/>
        <end position="213"/>
    </location>
</feature>
<gene>
    <name evidence="2" type="ORF">SAMN02745196_00037</name>
</gene>
<feature type="transmembrane region" description="Helical" evidence="1">
    <location>
        <begin position="90"/>
        <end position="114"/>
    </location>
</feature>
<name>A0A1M5S4J3_9CLOT</name>
<protein>
    <submittedName>
        <fullName evidence="2">ABC-2 family transporter protein</fullName>
    </submittedName>
</protein>
<reference evidence="2 3" key="1">
    <citation type="submission" date="2016-11" db="EMBL/GenBank/DDBJ databases">
        <authorList>
            <person name="Jaros S."/>
            <person name="Januszkiewicz K."/>
            <person name="Wedrychowicz H."/>
        </authorList>
    </citation>
    <scope>NUCLEOTIDE SEQUENCE [LARGE SCALE GENOMIC DNA]</scope>
    <source>
        <strain evidence="2 3">DSM 3089</strain>
    </source>
</reference>
<dbReference type="EMBL" id="FQXP01000003">
    <property type="protein sequence ID" value="SHH33404.1"/>
    <property type="molecule type" value="Genomic_DNA"/>
</dbReference>
<dbReference type="Proteomes" id="UP000184526">
    <property type="component" value="Unassembled WGS sequence"/>
</dbReference>
<keyword evidence="1" id="KW-0812">Transmembrane</keyword>
<evidence type="ECO:0000256" key="1">
    <source>
        <dbReference type="SAM" id="Phobius"/>
    </source>
</evidence>
<dbReference type="AlphaFoldDB" id="A0A1M5S4J3"/>
<sequence length="216" mass="24006">MKGLLRNNFYSVGSALKWTIALCIVANFAVIIGAVRFPNNDSFLQILILGQIGAFIGLTGTALQKDNTSNWSKYEKTLPVKIRDITMARYVSFIIFSVIGILFATLTVVLVSVFSTQPMNLEKVGYGYSFGITFALLVPSLFYPLVLKFGADKCEIMLSISIAITLFLFNGGSVILRPYLINLNNSNMIYRIGCIVISLIMFISSYFISVAIYKRK</sequence>
<feature type="transmembrane region" description="Helical" evidence="1">
    <location>
        <begin position="126"/>
        <end position="146"/>
    </location>
</feature>
<keyword evidence="1" id="KW-0472">Membrane</keyword>
<dbReference type="STRING" id="1121306.SAMN02745196_00037"/>
<feature type="transmembrane region" description="Helical" evidence="1">
    <location>
        <begin position="12"/>
        <end position="37"/>
    </location>
</feature>
<evidence type="ECO:0000313" key="2">
    <source>
        <dbReference type="EMBL" id="SHH33404.1"/>
    </source>
</evidence>
<organism evidence="2 3">
    <name type="scientific">Clostridium collagenovorans DSM 3089</name>
    <dbReference type="NCBI Taxonomy" id="1121306"/>
    <lineage>
        <taxon>Bacteria</taxon>
        <taxon>Bacillati</taxon>
        <taxon>Bacillota</taxon>
        <taxon>Clostridia</taxon>
        <taxon>Eubacteriales</taxon>
        <taxon>Clostridiaceae</taxon>
        <taxon>Clostridium</taxon>
    </lineage>
</organism>
<dbReference type="Pfam" id="PF13346">
    <property type="entry name" value="ABC2_membrane_5"/>
    <property type="match status" value="1"/>
</dbReference>
<feature type="transmembrane region" description="Helical" evidence="1">
    <location>
        <begin position="158"/>
        <end position="176"/>
    </location>
</feature>
<keyword evidence="1" id="KW-1133">Transmembrane helix</keyword>